<keyword evidence="2" id="KW-0813">Transport</keyword>
<proteinExistence type="predicted"/>
<name>A0A565BFC3_9BRAS</name>
<dbReference type="Gene3D" id="2.60.40.1170">
    <property type="entry name" value="Mu homology domain, subdomain B"/>
    <property type="match status" value="2"/>
</dbReference>
<dbReference type="GO" id="GO:0006886">
    <property type="term" value="P:intracellular protein transport"/>
    <property type="evidence" value="ECO:0007669"/>
    <property type="project" value="InterPro"/>
</dbReference>
<protein>
    <recommendedName>
        <fullName evidence="5">MHD domain-containing protein</fullName>
    </recommendedName>
</protein>
<dbReference type="CDD" id="cd14837">
    <property type="entry name" value="AP3_Mu_N"/>
    <property type="match status" value="1"/>
</dbReference>
<dbReference type="InterPro" id="IPR011012">
    <property type="entry name" value="Longin-like_dom_sf"/>
</dbReference>
<dbReference type="SUPFAM" id="SSF64356">
    <property type="entry name" value="SNARE-like"/>
    <property type="match status" value="1"/>
</dbReference>
<dbReference type="EMBL" id="CABITT030000004">
    <property type="protein sequence ID" value="VVB00065.1"/>
    <property type="molecule type" value="Genomic_DNA"/>
</dbReference>
<gene>
    <name evidence="6" type="ORF">ANE_LOCUS10509</name>
</gene>
<dbReference type="GO" id="GO:0012505">
    <property type="term" value="C:endomembrane system"/>
    <property type="evidence" value="ECO:0007669"/>
    <property type="project" value="UniProtKB-SubCell"/>
</dbReference>
<evidence type="ECO:0000256" key="4">
    <source>
        <dbReference type="ARBA" id="ARBA00023136"/>
    </source>
</evidence>
<dbReference type="CDD" id="cd09252">
    <property type="entry name" value="AP-3_Mu3_Cterm"/>
    <property type="match status" value="1"/>
</dbReference>
<comment type="subcellular location">
    <subcellularLocation>
        <location evidence="1">Endomembrane system</location>
    </subcellularLocation>
</comment>
<dbReference type="PRINTS" id="PR00314">
    <property type="entry name" value="CLATHRINADPT"/>
</dbReference>
<dbReference type="InterPro" id="IPR036168">
    <property type="entry name" value="AP2_Mu_C_sf"/>
</dbReference>
<dbReference type="FunFam" id="3.30.450.60:FF:000002">
    <property type="entry name" value="AP-2 complex subunit mu, putative"/>
    <property type="match status" value="1"/>
</dbReference>
<dbReference type="PANTHER" id="PTHR10529">
    <property type="entry name" value="AP COMPLEX SUBUNIT MU"/>
    <property type="match status" value="1"/>
</dbReference>
<evidence type="ECO:0000256" key="3">
    <source>
        <dbReference type="ARBA" id="ARBA00022927"/>
    </source>
</evidence>
<reference evidence="6" key="1">
    <citation type="submission" date="2019-07" db="EMBL/GenBank/DDBJ databases">
        <authorList>
            <person name="Dittberner H."/>
        </authorList>
    </citation>
    <scope>NUCLEOTIDE SEQUENCE [LARGE SCALE GENOMIC DNA]</scope>
</reference>
<dbReference type="Proteomes" id="UP000489600">
    <property type="component" value="Unassembled WGS sequence"/>
</dbReference>
<dbReference type="AlphaFoldDB" id="A0A565BFC3"/>
<comment type="caution">
    <text evidence="6">The sequence shown here is derived from an EMBL/GenBank/DDBJ whole genome shotgun (WGS) entry which is preliminary data.</text>
</comment>
<organism evidence="6 7">
    <name type="scientific">Arabis nemorensis</name>
    <dbReference type="NCBI Taxonomy" id="586526"/>
    <lineage>
        <taxon>Eukaryota</taxon>
        <taxon>Viridiplantae</taxon>
        <taxon>Streptophyta</taxon>
        <taxon>Embryophyta</taxon>
        <taxon>Tracheophyta</taxon>
        <taxon>Spermatophyta</taxon>
        <taxon>Magnoliopsida</taxon>
        <taxon>eudicotyledons</taxon>
        <taxon>Gunneridae</taxon>
        <taxon>Pentapetalae</taxon>
        <taxon>rosids</taxon>
        <taxon>malvids</taxon>
        <taxon>Brassicales</taxon>
        <taxon>Brassicaceae</taxon>
        <taxon>Arabideae</taxon>
        <taxon>Arabis</taxon>
    </lineage>
</organism>
<keyword evidence="7" id="KW-1185">Reference proteome</keyword>
<accession>A0A565BFC3</accession>
<dbReference type="OrthoDB" id="870at2759"/>
<sequence length="564" mass="63684">MLLCKASLGYSKKKQGHAKEQERLVPWILWRLWKNRNCLFFQGNEYDAQQLIQKAQEDVVEWEERDGDEEHLNKVQTGLRTTSALQQATHKWMPPPPHSKELVQAVQRKTSWAQSILVTSENLKYSRPKSTRKKGKAKASERGIRASEADMLQCIFLLSDSGEVMLEKQLTGHRVDRSICAWFWDQSICQGDSFKSLPVIASPTHYLFQIVRDGITFLACSQVEMPPLMAIEFLCRVADVLSDYLGGLNEDLVKDNFIIVYELLDEMIDNGFPLTTEPSILREMIAPPNLVSKMLSVVTGNASNVSDTLPSGTASCVPWRPTEPKYSSNEVYVELDEEMDAIINRDGELVKCEVYGEVQMNSQLTGFPDLTLSFANPSILEDMRFHPCVRFRPWESHQVLSFVPPDGQFKLMNYRVKKLKNTPVYVKPQITSDSGTCRISVLVGVRTDPGKTIESISLSFQLPHCVSSADLSSNHGTVTILSNKTCTWTIGRIPNDKTPCLSGTLTLETGLERLHVFPTFRLGFKIMGIALSGLRIEKLDLKTLPRLYKGFRAQTRAGEFDVRL</sequence>
<dbReference type="InterPro" id="IPR050431">
    <property type="entry name" value="Adaptor_comp_med_subunit"/>
</dbReference>
<evidence type="ECO:0000256" key="1">
    <source>
        <dbReference type="ARBA" id="ARBA00004308"/>
    </source>
</evidence>
<keyword evidence="3" id="KW-0653">Protein transport</keyword>
<evidence type="ECO:0000313" key="7">
    <source>
        <dbReference type="Proteomes" id="UP000489600"/>
    </source>
</evidence>
<dbReference type="InterPro" id="IPR028565">
    <property type="entry name" value="MHD"/>
</dbReference>
<evidence type="ECO:0000313" key="6">
    <source>
        <dbReference type="EMBL" id="VVB00065.1"/>
    </source>
</evidence>
<evidence type="ECO:0000259" key="5">
    <source>
        <dbReference type="PROSITE" id="PS51072"/>
    </source>
</evidence>
<keyword evidence="4" id="KW-0472">Membrane</keyword>
<dbReference type="GO" id="GO:0016192">
    <property type="term" value="P:vesicle-mediated transport"/>
    <property type="evidence" value="ECO:0007669"/>
    <property type="project" value="InterPro"/>
</dbReference>
<feature type="domain" description="MHD" evidence="5">
    <location>
        <begin position="328"/>
        <end position="563"/>
    </location>
</feature>
<evidence type="ECO:0000256" key="2">
    <source>
        <dbReference type="ARBA" id="ARBA00022448"/>
    </source>
</evidence>
<dbReference type="Gene3D" id="3.30.450.60">
    <property type="match status" value="1"/>
</dbReference>
<dbReference type="PROSITE" id="PS51072">
    <property type="entry name" value="MHD"/>
    <property type="match status" value="1"/>
</dbReference>
<dbReference type="SUPFAM" id="SSF49447">
    <property type="entry name" value="Second domain of Mu2 adaptin subunit (ap50) of ap2 adaptor"/>
    <property type="match status" value="1"/>
</dbReference>
<dbReference type="Pfam" id="PF00928">
    <property type="entry name" value="Adap_comp_sub"/>
    <property type="match status" value="1"/>
</dbReference>
<dbReference type="GO" id="GO:0030131">
    <property type="term" value="C:clathrin adaptor complex"/>
    <property type="evidence" value="ECO:0007669"/>
    <property type="project" value="InterPro"/>
</dbReference>
<dbReference type="InterPro" id="IPR001392">
    <property type="entry name" value="Clathrin_mu"/>
</dbReference>